<dbReference type="OrthoDB" id="414175at2759"/>
<protein>
    <recommendedName>
        <fullName evidence="3">Glycosyltransferase family 31 protein</fullName>
    </recommendedName>
</protein>
<reference evidence="1" key="1">
    <citation type="journal article" date="2021" name="Nat. Commun.">
        <title>Genetic determinants of endophytism in the Arabidopsis root mycobiome.</title>
        <authorList>
            <person name="Mesny F."/>
            <person name="Miyauchi S."/>
            <person name="Thiergart T."/>
            <person name="Pickel B."/>
            <person name="Atanasova L."/>
            <person name="Karlsson M."/>
            <person name="Huettel B."/>
            <person name="Barry K.W."/>
            <person name="Haridas S."/>
            <person name="Chen C."/>
            <person name="Bauer D."/>
            <person name="Andreopoulos W."/>
            <person name="Pangilinan J."/>
            <person name="LaButti K."/>
            <person name="Riley R."/>
            <person name="Lipzen A."/>
            <person name="Clum A."/>
            <person name="Drula E."/>
            <person name="Henrissat B."/>
            <person name="Kohler A."/>
            <person name="Grigoriev I.V."/>
            <person name="Martin F.M."/>
            <person name="Hacquard S."/>
        </authorList>
    </citation>
    <scope>NUCLEOTIDE SEQUENCE</scope>
    <source>
        <strain evidence="1">MPI-CAGE-CH-0243</strain>
    </source>
</reference>
<evidence type="ECO:0000313" key="2">
    <source>
        <dbReference type="Proteomes" id="UP000700596"/>
    </source>
</evidence>
<accession>A0A9P9DBN2</accession>
<organism evidence="1 2">
    <name type="scientific">Dendryphion nanum</name>
    <dbReference type="NCBI Taxonomy" id="256645"/>
    <lineage>
        <taxon>Eukaryota</taxon>
        <taxon>Fungi</taxon>
        <taxon>Dikarya</taxon>
        <taxon>Ascomycota</taxon>
        <taxon>Pezizomycotina</taxon>
        <taxon>Dothideomycetes</taxon>
        <taxon>Pleosporomycetidae</taxon>
        <taxon>Pleosporales</taxon>
        <taxon>Torulaceae</taxon>
        <taxon>Dendryphion</taxon>
    </lineage>
</organism>
<dbReference type="Gene3D" id="3.90.550.50">
    <property type="match status" value="1"/>
</dbReference>
<keyword evidence="2" id="KW-1185">Reference proteome</keyword>
<dbReference type="EMBL" id="JAGMWT010000015">
    <property type="protein sequence ID" value="KAH7116199.1"/>
    <property type="molecule type" value="Genomic_DNA"/>
</dbReference>
<dbReference type="Gene3D" id="3.50.4.10">
    <property type="entry name" value="Hepatocyte Growth Factor"/>
    <property type="match status" value="1"/>
</dbReference>
<evidence type="ECO:0000313" key="1">
    <source>
        <dbReference type="EMBL" id="KAH7116199.1"/>
    </source>
</evidence>
<name>A0A9P9DBN2_9PLEO</name>
<dbReference type="Proteomes" id="UP000700596">
    <property type="component" value="Unassembled WGS sequence"/>
</dbReference>
<evidence type="ECO:0008006" key="3">
    <source>
        <dbReference type="Google" id="ProtNLM"/>
    </source>
</evidence>
<sequence>MMPSRTGRFRLAPRLIGFAAALYAIIWVSGFPRHYDDEELHRDPPPDKPAGLKLPYPLEFDHIIVSVKTTAVDAYDLLPPLLLLTEQKYYDSMILMSDLRMDLGAFHIEDVLDRYTMEFISSQPQLERYAQQLHYYRYKIDIDPLREDNHAREREVQSNLDKYKMLRMLHRAWELRPERKWYVFAQADAYLNRNNLEAWLGQYDSSEPTMFANSPDPSLPEPSALGGTTFVVSVQVMRNLFKDRENNLNQWNQKIQDFPSSFETLHTALTTEISVDLNSTWPGLSGFHPATVPYGAGMWCEPVIALHSVSPQARSDIWRFEHDRTELHHVRDPLTFADLWGRFLQAEDMAHYRENWDNLSSGPDNAKWNILFEGVQYSTHAQHHLHHHTIRDTKGNAPAGENSWESCQEACNNHEHCMQWSYSSSATPNWNENGKTRCHLSRSMRLGEYKGPIEIEREGEETQKIEWKSGWRKDRFEAWARNQRCKGQQNKKN</sequence>
<comment type="caution">
    <text evidence="1">The sequence shown here is derived from an EMBL/GenBank/DDBJ whole genome shotgun (WGS) entry which is preliminary data.</text>
</comment>
<gene>
    <name evidence="1" type="ORF">B0J11DRAFT_119324</name>
</gene>
<dbReference type="AlphaFoldDB" id="A0A9P9DBN2"/>
<proteinExistence type="predicted"/>